<feature type="domain" description="Major facilitator superfamily (MFS) profile" evidence="9">
    <location>
        <begin position="17"/>
        <end position="468"/>
    </location>
</feature>
<name>B6GE48_9ACTN</name>
<keyword evidence="4" id="KW-1003">Cell membrane</keyword>
<evidence type="ECO:0000256" key="2">
    <source>
        <dbReference type="ARBA" id="ARBA00008537"/>
    </source>
</evidence>
<dbReference type="OrthoDB" id="9812221at2"/>
<dbReference type="Gene3D" id="1.20.1720.10">
    <property type="entry name" value="Multidrug resistance protein D"/>
    <property type="match status" value="1"/>
</dbReference>
<feature type="transmembrane region" description="Helical" evidence="8">
    <location>
        <begin position="202"/>
        <end position="221"/>
    </location>
</feature>
<evidence type="ECO:0000256" key="3">
    <source>
        <dbReference type="ARBA" id="ARBA00022448"/>
    </source>
</evidence>
<feature type="transmembrane region" description="Helical" evidence="8">
    <location>
        <begin position="270"/>
        <end position="295"/>
    </location>
</feature>
<reference evidence="10 11" key="2">
    <citation type="submission" date="2008-10" db="EMBL/GenBank/DDBJ databases">
        <authorList>
            <person name="Fulton L."/>
            <person name="Clifton S."/>
            <person name="Fulton B."/>
            <person name="Xu J."/>
            <person name="Minx P."/>
            <person name="Pepin K.H."/>
            <person name="Johnson M."/>
            <person name="Thiruvilangam P."/>
            <person name="Bhonagiri V."/>
            <person name="Nash W.E."/>
            <person name="Mardis E.R."/>
            <person name="Wilson R.K."/>
        </authorList>
    </citation>
    <scope>NUCLEOTIDE SEQUENCE [LARGE SCALE GENOMIC DNA]</scope>
    <source>
        <strain evidence="10 11">DSM 13279</strain>
    </source>
</reference>
<dbReference type="AlphaFoldDB" id="B6GE48"/>
<keyword evidence="11" id="KW-1185">Reference proteome</keyword>
<reference evidence="10 11" key="1">
    <citation type="submission" date="2008-10" db="EMBL/GenBank/DDBJ databases">
        <title>Draft genome sequence of Collinsella stercoris (DSM 13279).</title>
        <authorList>
            <person name="Sudarsanam P."/>
            <person name="Ley R."/>
            <person name="Guruge J."/>
            <person name="Turnbaugh P.J."/>
            <person name="Mahowald M."/>
            <person name="Liep D."/>
            <person name="Gordon J."/>
        </authorList>
    </citation>
    <scope>NUCLEOTIDE SEQUENCE [LARGE SCALE GENOMIC DNA]</scope>
    <source>
        <strain evidence="10 11">DSM 13279</strain>
    </source>
</reference>
<dbReference type="STRING" id="445975.COLSTE_02385"/>
<dbReference type="InterPro" id="IPR004638">
    <property type="entry name" value="EmrB-like"/>
</dbReference>
<sequence>MSQAVSKPRVERDAVVIVGVITLGAFVSLFNQTVMAPALPALMREFEVTAGTAQWVTTIYMLISGIMVPISGYFMDKYPTRKLFFLSMGLFVAGTVLCALCPSYWFLIAGRVAQAAGAGILMPLVGTVPLLVFPVELRGTAMGVAGIVMAAGPAVGPVLGGLVIDAWGWRPMFLIIAALAFAIMALGIPLMKNVGTLKDPKLDIVSVVLSTIAFGGLLFGFSSASDAGWTSPMVIVPALVGVVALVMFVRRQLALEVPMLELRCLKTRNFLIAALMVTLINAAVAATNVILPLLVQNGMGASATTTGMVMLPASIAGIVLSPISGMLFDRMGPRLVTVGGMVVIAGSLLGFGFMGAGLTVGLAATLCALQACGQGLANMPVNTWGVNALPDELIAHGNAIANTGRQVFGAISTALLVTVMSSVQASALAGGASAAEATVAGVGAAYFGCAVVAIVGLVVAVLFVFENKRGTAAPAKVSKVK</sequence>
<dbReference type="GO" id="GO:0022857">
    <property type="term" value="F:transmembrane transporter activity"/>
    <property type="evidence" value="ECO:0007669"/>
    <property type="project" value="InterPro"/>
</dbReference>
<evidence type="ECO:0000256" key="7">
    <source>
        <dbReference type="ARBA" id="ARBA00023136"/>
    </source>
</evidence>
<dbReference type="PRINTS" id="PR01036">
    <property type="entry name" value="TCRTETB"/>
</dbReference>
<dbReference type="PROSITE" id="PS50850">
    <property type="entry name" value="MFS"/>
    <property type="match status" value="1"/>
</dbReference>
<feature type="transmembrane region" description="Helical" evidence="8">
    <location>
        <begin position="227"/>
        <end position="249"/>
    </location>
</feature>
<comment type="similarity">
    <text evidence="2">Belongs to the major facilitator superfamily. EmrB family.</text>
</comment>
<dbReference type="Proteomes" id="UP000003560">
    <property type="component" value="Unassembled WGS sequence"/>
</dbReference>
<comment type="subcellular location">
    <subcellularLocation>
        <location evidence="1">Cell membrane</location>
        <topology evidence="1">Multi-pass membrane protein</topology>
    </subcellularLocation>
</comment>
<dbReference type="eggNOG" id="COG2814">
    <property type="taxonomic scope" value="Bacteria"/>
</dbReference>
<gene>
    <name evidence="10" type="ORF">COLSTE_02385</name>
</gene>
<dbReference type="PANTHER" id="PTHR42718">
    <property type="entry name" value="MAJOR FACILITATOR SUPERFAMILY MULTIDRUG TRANSPORTER MFSC"/>
    <property type="match status" value="1"/>
</dbReference>
<comment type="caution">
    <text evidence="10">The sequence shown here is derived from an EMBL/GenBank/DDBJ whole genome shotgun (WGS) entry which is preliminary data.</text>
</comment>
<dbReference type="GeneID" id="98001604"/>
<feature type="transmembrane region" description="Helical" evidence="8">
    <location>
        <begin position="335"/>
        <end position="356"/>
    </location>
</feature>
<accession>B6GE48</accession>
<proteinExistence type="inferred from homology"/>
<dbReference type="EMBL" id="ABXJ01000142">
    <property type="protein sequence ID" value="EEA89431.1"/>
    <property type="molecule type" value="Genomic_DNA"/>
</dbReference>
<keyword evidence="5 8" id="KW-0812">Transmembrane</keyword>
<keyword evidence="7 8" id="KW-0472">Membrane</keyword>
<dbReference type="InterPro" id="IPR036259">
    <property type="entry name" value="MFS_trans_sf"/>
</dbReference>
<dbReference type="HOGENOM" id="CLU_000960_28_0_11"/>
<dbReference type="InterPro" id="IPR020846">
    <property type="entry name" value="MFS_dom"/>
</dbReference>
<dbReference type="GO" id="GO:0005886">
    <property type="term" value="C:plasma membrane"/>
    <property type="evidence" value="ECO:0007669"/>
    <property type="project" value="UniProtKB-SubCell"/>
</dbReference>
<dbReference type="SUPFAM" id="SSF103473">
    <property type="entry name" value="MFS general substrate transporter"/>
    <property type="match status" value="1"/>
</dbReference>
<dbReference type="InterPro" id="IPR011701">
    <property type="entry name" value="MFS"/>
</dbReference>
<feature type="transmembrane region" description="Helical" evidence="8">
    <location>
        <begin position="112"/>
        <end position="132"/>
    </location>
</feature>
<evidence type="ECO:0000259" key="9">
    <source>
        <dbReference type="PROSITE" id="PS50850"/>
    </source>
</evidence>
<evidence type="ECO:0000256" key="6">
    <source>
        <dbReference type="ARBA" id="ARBA00022989"/>
    </source>
</evidence>
<keyword evidence="6 8" id="KW-1133">Transmembrane helix</keyword>
<feature type="transmembrane region" description="Helical" evidence="8">
    <location>
        <begin position="52"/>
        <end position="71"/>
    </location>
</feature>
<feature type="transmembrane region" description="Helical" evidence="8">
    <location>
        <begin position="144"/>
        <end position="164"/>
    </location>
</feature>
<protein>
    <submittedName>
        <fullName evidence="10">Drug resistance MFS transporter, drug:H+ antiporter-2 family</fullName>
    </submittedName>
</protein>
<dbReference type="RefSeq" id="WP_006722007.1">
    <property type="nucleotide sequence ID" value="NZ_CP085935.1"/>
</dbReference>
<evidence type="ECO:0000256" key="1">
    <source>
        <dbReference type="ARBA" id="ARBA00004651"/>
    </source>
</evidence>
<organism evidence="10 11">
    <name type="scientific">Collinsella stercoris DSM 13279</name>
    <dbReference type="NCBI Taxonomy" id="445975"/>
    <lineage>
        <taxon>Bacteria</taxon>
        <taxon>Bacillati</taxon>
        <taxon>Actinomycetota</taxon>
        <taxon>Coriobacteriia</taxon>
        <taxon>Coriobacteriales</taxon>
        <taxon>Coriobacteriaceae</taxon>
        <taxon>Collinsella</taxon>
    </lineage>
</organism>
<dbReference type="Gene3D" id="1.20.1250.20">
    <property type="entry name" value="MFS general substrate transporter like domains"/>
    <property type="match status" value="1"/>
</dbReference>
<feature type="transmembrane region" description="Helical" evidence="8">
    <location>
        <begin position="83"/>
        <end position="106"/>
    </location>
</feature>
<dbReference type="PANTHER" id="PTHR42718:SF9">
    <property type="entry name" value="MAJOR FACILITATOR SUPERFAMILY MULTIDRUG TRANSPORTER MFSC"/>
    <property type="match status" value="1"/>
</dbReference>
<dbReference type="NCBIfam" id="TIGR00711">
    <property type="entry name" value="efflux_EmrB"/>
    <property type="match status" value="1"/>
</dbReference>
<dbReference type="Pfam" id="PF07690">
    <property type="entry name" value="MFS_1"/>
    <property type="match status" value="1"/>
</dbReference>
<feature type="transmembrane region" description="Helical" evidence="8">
    <location>
        <begin position="12"/>
        <end position="32"/>
    </location>
</feature>
<evidence type="ECO:0000256" key="4">
    <source>
        <dbReference type="ARBA" id="ARBA00022475"/>
    </source>
</evidence>
<dbReference type="CDD" id="cd17503">
    <property type="entry name" value="MFS_LmrB_MDR_like"/>
    <property type="match status" value="1"/>
</dbReference>
<evidence type="ECO:0000256" key="8">
    <source>
        <dbReference type="SAM" id="Phobius"/>
    </source>
</evidence>
<keyword evidence="3" id="KW-0813">Transport</keyword>
<evidence type="ECO:0000313" key="10">
    <source>
        <dbReference type="EMBL" id="EEA89431.1"/>
    </source>
</evidence>
<feature type="transmembrane region" description="Helical" evidence="8">
    <location>
        <begin position="307"/>
        <end position="328"/>
    </location>
</feature>
<feature type="transmembrane region" description="Helical" evidence="8">
    <location>
        <begin position="170"/>
        <end position="190"/>
    </location>
</feature>
<evidence type="ECO:0000313" key="11">
    <source>
        <dbReference type="Proteomes" id="UP000003560"/>
    </source>
</evidence>
<evidence type="ECO:0000256" key="5">
    <source>
        <dbReference type="ARBA" id="ARBA00022692"/>
    </source>
</evidence>
<feature type="transmembrane region" description="Helical" evidence="8">
    <location>
        <begin position="444"/>
        <end position="465"/>
    </location>
</feature>